<keyword evidence="1" id="KW-0472">Membrane</keyword>
<reference evidence="3" key="1">
    <citation type="submission" date="2020-02" db="EMBL/GenBank/DDBJ databases">
        <authorList>
            <person name="Meier V. D."/>
        </authorList>
    </citation>
    <scope>NUCLEOTIDE SEQUENCE</scope>
    <source>
        <strain evidence="3">AVDCRST_MAG68</strain>
    </source>
</reference>
<protein>
    <recommendedName>
        <fullName evidence="4">PEGA domain-containing protein</fullName>
    </recommendedName>
</protein>
<feature type="signal peptide" evidence="2">
    <location>
        <begin position="1"/>
        <end position="21"/>
    </location>
</feature>
<keyword evidence="1" id="KW-1133">Transmembrane helix</keyword>
<evidence type="ECO:0000256" key="2">
    <source>
        <dbReference type="SAM" id="SignalP"/>
    </source>
</evidence>
<evidence type="ECO:0008006" key="4">
    <source>
        <dbReference type="Google" id="ProtNLM"/>
    </source>
</evidence>
<feature type="chain" id="PRO_5026991911" description="PEGA domain-containing protein" evidence="2">
    <location>
        <begin position="22"/>
        <end position="211"/>
    </location>
</feature>
<evidence type="ECO:0000313" key="3">
    <source>
        <dbReference type="EMBL" id="CAA9347575.1"/>
    </source>
</evidence>
<organism evidence="3">
    <name type="scientific">uncultured Gemmatimonadota bacterium</name>
    <dbReference type="NCBI Taxonomy" id="203437"/>
    <lineage>
        <taxon>Bacteria</taxon>
        <taxon>Pseudomonadati</taxon>
        <taxon>Gemmatimonadota</taxon>
        <taxon>environmental samples</taxon>
    </lineage>
</organism>
<dbReference type="EMBL" id="CADCTW010000161">
    <property type="protein sequence ID" value="CAA9347575.1"/>
    <property type="molecule type" value="Genomic_DNA"/>
</dbReference>
<gene>
    <name evidence="3" type="ORF">AVDCRST_MAG68-4028</name>
</gene>
<keyword evidence="1" id="KW-0812">Transmembrane</keyword>
<proteinExistence type="predicted"/>
<evidence type="ECO:0000256" key="1">
    <source>
        <dbReference type="SAM" id="Phobius"/>
    </source>
</evidence>
<dbReference type="AlphaFoldDB" id="A0A6J4M386"/>
<feature type="transmembrane region" description="Helical" evidence="1">
    <location>
        <begin position="158"/>
        <end position="178"/>
    </location>
</feature>
<accession>A0A6J4M386</accession>
<sequence length="211" mass="21394">MLRYSLLAAALVLVTAGTSGAQERAPAPAPVAAGARVRITVPVFVDGYELSGGRATPRVGTLMGVDSTSVTVRLDRDGSLLTAPLRGVSHLEVSRGAVTAGEGRSRGVRRGAMMGAGVGLVGAAVFTLIEFAQDDFNEQTCGGEFEECANNDAAFKPATFALSTGVGAAAGAVIGLALGARARERWERVPVGSLRVGTAGAGTRVGVSLRL</sequence>
<name>A0A6J4M386_9BACT</name>
<keyword evidence="2" id="KW-0732">Signal</keyword>